<dbReference type="EMBL" id="CP101508">
    <property type="protein sequence ID" value="UTV26669.1"/>
    <property type="molecule type" value="Genomic_DNA"/>
</dbReference>
<evidence type="ECO:0000313" key="1">
    <source>
        <dbReference type="EMBL" id="UTV26669.1"/>
    </source>
</evidence>
<sequence length="482" mass="54211">MNVKGLSGFPMVLAVSEHAINQDMARVFGQQRTNQSTFPKVPWVLKESKGKWTVNIDEFYAPEVDFNTPVKNGCRLKMQVKHGNLTYYSLVEKDGEMTAEKRSQNLDELTFYVVTPMRSIEHEQWSDEDFQVQAIFMDLSRISKIDLINTSEKIEVDIGAFEVGLANIIKKQLEQLAEDDPEAVMFGAVKIPRIQQKFKTKGPLKPTAFTYSTYKHIENKVYRSGDLNFLLMLDDDELPTGNVGNFSQSFVLPGNGISLAVSGGTMLEKFVLPTLKLNFGYKCRFKVDHGSIESGTPATATLSENVTLNNPDNIKKTTLRKCDVKCEGEGIKVDYEILFVVDHWAGDEKVTATGTIDIHYQNVNGKITQEINASELDIVKRDFDWWGRIFSNILTLGFNEWGRWATMTDAFDSIEDFNNQFDDAFNEVFASFMRPGKAVLKYSGDISFQAVSGLSSGADYQHDPAKMLSAKKNAPINEPEKA</sequence>
<organism evidence="1 2">
    <name type="scientific">Photobacterium atrarenae</name>
    <dbReference type="NCBI Taxonomy" id="865757"/>
    <lineage>
        <taxon>Bacteria</taxon>
        <taxon>Pseudomonadati</taxon>
        <taxon>Pseudomonadota</taxon>
        <taxon>Gammaproteobacteria</taxon>
        <taxon>Vibrionales</taxon>
        <taxon>Vibrionaceae</taxon>
        <taxon>Photobacterium</taxon>
    </lineage>
</organism>
<reference evidence="1" key="1">
    <citation type="submission" date="2022-07" db="EMBL/GenBank/DDBJ databases">
        <title>Genome sequencing of Photobacterium atrarenae GJH2-4.</title>
        <authorList>
            <person name="Park S.-J."/>
        </authorList>
    </citation>
    <scope>NUCLEOTIDE SEQUENCE</scope>
    <source>
        <strain evidence="1">GJH2-4</strain>
    </source>
</reference>
<dbReference type="Proteomes" id="UP001057998">
    <property type="component" value="Chromosome 1"/>
</dbReference>
<accession>A0ABY5GC43</accession>
<evidence type="ECO:0000313" key="2">
    <source>
        <dbReference type="Proteomes" id="UP001057998"/>
    </source>
</evidence>
<protein>
    <submittedName>
        <fullName evidence="1">Uncharacterized protein</fullName>
    </submittedName>
</protein>
<proteinExistence type="predicted"/>
<keyword evidence="2" id="KW-1185">Reference proteome</keyword>
<gene>
    <name evidence="1" type="ORF">NNL38_09865</name>
</gene>
<name>A0ABY5GC43_9GAMM</name>
<dbReference type="RefSeq" id="WP_255387879.1">
    <property type="nucleotide sequence ID" value="NZ_CP101508.1"/>
</dbReference>